<gene>
    <name evidence="2" type="ORF">ISG29_15695</name>
</gene>
<keyword evidence="3" id="KW-1185">Reference proteome</keyword>
<reference evidence="2" key="1">
    <citation type="submission" date="2020-11" db="EMBL/GenBank/DDBJ databases">
        <title>Nocardioides sp. CBS4Y-1, whole genome shotgun sequence.</title>
        <authorList>
            <person name="Tuo L."/>
        </authorList>
    </citation>
    <scope>NUCLEOTIDE SEQUENCE</scope>
    <source>
        <strain evidence="2">CBS4Y-1</strain>
    </source>
</reference>
<protein>
    <submittedName>
        <fullName evidence="2">Alpha/beta hydrolase</fullName>
    </submittedName>
</protein>
<evidence type="ECO:0000259" key="1">
    <source>
        <dbReference type="Pfam" id="PF12146"/>
    </source>
</evidence>
<name>A0A930UYD1_9ACTN</name>
<feature type="domain" description="Serine aminopeptidase S33" evidence="1">
    <location>
        <begin position="46"/>
        <end position="248"/>
    </location>
</feature>
<dbReference type="InterPro" id="IPR029058">
    <property type="entry name" value="AB_hydrolase_fold"/>
</dbReference>
<dbReference type="SUPFAM" id="SSF53474">
    <property type="entry name" value="alpha/beta-Hydrolases"/>
    <property type="match status" value="1"/>
</dbReference>
<evidence type="ECO:0000313" key="2">
    <source>
        <dbReference type="EMBL" id="MBF4163138.1"/>
    </source>
</evidence>
<evidence type="ECO:0000313" key="3">
    <source>
        <dbReference type="Proteomes" id="UP000656804"/>
    </source>
</evidence>
<accession>A0A930UYD1</accession>
<dbReference type="Pfam" id="PF12146">
    <property type="entry name" value="Hydrolase_4"/>
    <property type="match status" value="1"/>
</dbReference>
<dbReference type="RefSeq" id="WP_194504389.1">
    <property type="nucleotide sequence ID" value="NZ_JADIVZ010000009.1"/>
</dbReference>
<sequence>MSADFVADVLGGSWEAETIDLGSDDEGRVVATLVHRWADGEGPGERAVLHVHGFADYFFQADYGQWWLDRGYDVYALDLRKYGRSIRPWQTPTYVADLGEYDADLDAAWHRVAQRDGHDHVVVSAHSTGGLTLPLWLERRRPAELAGVVLNSPWLDLQGAPWLRSVGTLLIDQIGARWPQRVLGREVKGLYGRSLHREHDGEWDFDLDWKPLLSFPVMFGWLRAIRRGHAVLHRGLSLSVPILVLSSDRSTTPAEMGEDVHASDMVLDVSQIRRWSPCLGTHVTYVAVPGARHDVVLSRAEPRARAYDELGRWVGAYLSA</sequence>
<dbReference type="EMBL" id="JADIVZ010000009">
    <property type="protein sequence ID" value="MBF4163138.1"/>
    <property type="molecule type" value="Genomic_DNA"/>
</dbReference>
<dbReference type="Gene3D" id="3.40.50.1820">
    <property type="entry name" value="alpha/beta hydrolase"/>
    <property type="match status" value="1"/>
</dbReference>
<organism evidence="2 3">
    <name type="scientific">Nocardioides acrostichi</name>
    <dbReference type="NCBI Taxonomy" id="2784339"/>
    <lineage>
        <taxon>Bacteria</taxon>
        <taxon>Bacillati</taxon>
        <taxon>Actinomycetota</taxon>
        <taxon>Actinomycetes</taxon>
        <taxon>Propionibacteriales</taxon>
        <taxon>Nocardioidaceae</taxon>
        <taxon>Nocardioides</taxon>
    </lineage>
</organism>
<dbReference type="Proteomes" id="UP000656804">
    <property type="component" value="Unassembled WGS sequence"/>
</dbReference>
<proteinExistence type="predicted"/>
<dbReference type="AlphaFoldDB" id="A0A930UYD1"/>
<dbReference type="GO" id="GO:0016787">
    <property type="term" value="F:hydrolase activity"/>
    <property type="evidence" value="ECO:0007669"/>
    <property type="project" value="UniProtKB-KW"/>
</dbReference>
<keyword evidence="2" id="KW-0378">Hydrolase</keyword>
<comment type="caution">
    <text evidence="2">The sequence shown here is derived from an EMBL/GenBank/DDBJ whole genome shotgun (WGS) entry which is preliminary data.</text>
</comment>
<dbReference type="InterPro" id="IPR022742">
    <property type="entry name" value="Hydrolase_4"/>
</dbReference>